<sequence>MRERGTDLSLILLVRSNRRSPRLLALSARGFLGGFVTPDNYLGFRLANDSFNLAQAHASVLRRLPI</sequence>
<evidence type="ECO:0000313" key="2">
    <source>
        <dbReference type="Proteomes" id="UP000297983"/>
    </source>
</evidence>
<accession>A0A4R9ARB6</accession>
<name>A0A4R9ARB6_9MICO</name>
<dbReference type="Proteomes" id="UP000297983">
    <property type="component" value="Unassembled WGS sequence"/>
</dbReference>
<protein>
    <submittedName>
        <fullName evidence="1">Uncharacterized protein</fullName>
    </submittedName>
</protein>
<gene>
    <name evidence="1" type="ORF">E3T50_14710</name>
</gene>
<evidence type="ECO:0000313" key="1">
    <source>
        <dbReference type="EMBL" id="TFD68383.1"/>
    </source>
</evidence>
<organism evidence="1 2">
    <name type="scientific">Cryobacterium gelidum</name>
    <dbReference type="NCBI Taxonomy" id="1259164"/>
    <lineage>
        <taxon>Bacteria</taxon>
        <taxon>Bacillati</taxon>
        <taxon>Actinomycetota</taxon>
        <taxon>Actinomycetes</taxon>
        <taxon>Micrococcales</taxon>
        <taxon>Microbacteriaceae</taxon>
        <taxon>Cryobacterium</taxon>
    </lineage>
</organism>
<dbReference type="RefSeq" id="WP_134552919.1">
    <property type="nucleotide sequence ID" value="NZ_SOHL01000027.1"/>
</dbReference>
<reference evidence="1 2" key="1">
    <citation type="submission" date="2019-03" db="EMBL/GenBank/DDBJ databases">
        <title>Genomics of glacier-inhabiting Cryobacterium strains.</title>
        <authorList>
            <person name="Liu Q."/>
            <person name="Xin Y.-H."/>
        </authorList>
    </citation>
    <scope>NUCLEOTIDE SEQUENCE [LARGE SCALE GENOMIC DNA]</scope>
    <source>
        <strain evidence="1 2">Hz16</strain>
    </source>
</reference>
<comment type="caution">
    <text evidence="1">The sequence shown here is derived from an EMBL/GenBank/DDBJ whole genome shotgun (WGS) entry which is preliminary data.</text>
</comment>
<keyword evidence="2" id="KW-1185">Reference proteome</keyword>
<dbReference type="AlphaFoldDB" id="A0A4R9ARB6"/>
<proteinExistence type="predicted"/>
<dbReference type="EMBL" id="SOHL01000027">
    <property type="protein sequence ID" value="TFD68383.1"/>
    <property type="molecule type" value="Genomic_DNA"/>
</dbReference>